<dbReference type="Pfam" id="PF18990">
    <property type="entry name" value="DUF5723"/>
    <property type="match status" value="1"/>
</dbReference>
<dbReference type="Proteomes" id="UP000634134">
    <property type="component" value="Unassembled WGS sequence"/>
</dbReference>
<proteinExistence type="predicted"/>
<reference evidence="3" key="1">
    <citation type="submission" date="2023-07" db="EMBL/GenBank/DDBJ databases">
        <title>Dyadobacter sp. nov 'subterranea' isolated from contaminted grondwater.</title>
        <authorList>
            <person name="Szabo I."/>
            <person name="Al-Omari J."/>
            <person name="Szerdahelyi S.G."/>
            <person name="Rado J."/>
        </authorList>
    </citation>
    <scope>NUCLEOTIDE SEQUENCE [LARGE SCALE GENOMIC DNA]</scope>
    <source>
        <strain evidence="3">UP-52</strain>
    </source>
</reference>
<dbReference type="EMBL" id="JACYGY010000003">
    <property type="protein sequence ID" value="MBE9466627.1"/>
    <property type="molecule type" value="Genomic_DNA"/>
</dbReference>
<evidence type="ECO:0000313" key="3">
    <source>
        <dbReference type="Proteomes" id="UP000634134"/>
    </source>
</evidence>
<dbReference type="InterPro" id="IPR043781">
    <property type="entry name" value="DUF5723"/>
</dbReference>
<name>A0ABR9WMA4_9BACT</name>
<evidence type="ECO:0000259" key="1">
    <source>
        <dbReference type="Pfam" id="PF18990"/>
    </source>
</evidence>
<organism evidence="2 3">
    <name type="scientific">Dyadobacter subterraneus</name>
    <dbReference type="NCBI Taxonomy" id="2773304"/>
    <lineage>
        <taxon>Bacteria</taxon>
        <taxon>Pseudomonadati</taxon>
        <taxon>Bacteroidota</taxon>
        <taxon>Cytophagia</taxon>
        <taxon>Cytophagales</taxon>
        <taxon>Spirosomataceae</taxon>
        <taxon>Dyadobacter</taxon>
    </lineage>
</organism>
<dbReference type="RefSeq" id="WP_194124912.1">
    <property type="nucleotide sequence ID" value="NZ_JACYGY010000003.1"/>
</dbReference>
<feature type="domain" description="DUF5723" evidence="1">
    <location>
        <begin position="7"/>
        <end position="380"/>
    </location>
</feature>
<sequence>MKTEENSWNLNLLSVNAWTSSNSASVKLQNYTNINSDLLRSNIIGTSGHCIGSSGIDLTGPSLTVSKGNKLAYGFITRSRTVASFWNLDGRLLSEIGEIIKVSQEYPYQLDRTMDMRTNIVSFSELAFMGAFEVLNSGKHRLIGGVTLKYINGISHTSIETNQLTGEIKLNRDDVAYLTNSTGFVKTRTAGELFDRFTVGNFFKLGKASLGMNVGFTYTYGKPYKLRLGVSLTDLGFIRYKADKNYSKSYDVHIASNQGLYFNNNFANSSFSRTTKVFEKYPDLFTKKSSSDSIYRIGLPTTFGVQADYQLNNNWNIESMLGIGMHTINNSDNIYYFSVIKVIPKWIKRNISISIPFSVQKYTGVYAGARFAYKGIFIGSNSVISSIIESRQIDMHLGIELLSH</sequence>
<evidence type="ECO:0000313" key="2">
    <source>
        <dbReference type="EMBL" id="MBE9466627.1"/>
    </source>
</evidence>
<protein>
    <recommendedName>
        <fullName evidence="1">DUF5723 domain-containing protein</fullName>
    </recommendedName>
</protein>
<comment type="caution">
    <text evidence="2">The sequence shown here is derived from an EMBL/GenBank/DDBJ whole genome shotgun (WGS) entry which is preliminary data.</text>
</comment>
<gene>
    <name evidence="2" type="ORF">IEE83_32580</name>
</gene>
<accession>A0ABR9WMA4</accession>
<keyword evidence="3" id="KW-1185">Reference proteome</keyword>